<feature type="region of interest" description="Disordered" evidence="1">
    <location>
        <begin position="1"/>
        <end position="30"/>
    </location>
</feature>
<gene>
    <name evidence="2" type="ORF">LCGC14_1387320</name>
</gene>
<reference evidence="2" key="1">
    <citation type="journal article" date="2015" name="Nature">
        <title>Complex archaea that bridge the gap between prokaryotes and eukaryotes.</title>
        <authorList>
            <person name="Spang A."/>
            <person name="Saw J.H."/>
            <person name="Jorgensen S.L."/>
            <person name="Zaremba-Niedzwiedzka K."/>
            <person name="Martijn J."/>
            <person name="Lind A.E."/>
            <person name="van Eijk R."/>
            <person name="Schleper C."/>
            <person name="Guy L."/>
            <person name="Ettema T.J."/>
        </authorList>
    </citation>
    <scope>NUCLEOTIDE SEQUENCE</scope>
</reference>
<comment type="caution">
    <text evidence="2">The sequence shown here is derived from an EMBL/GenBank/DDBJ whole genome shotgun (WGS) entry which is preliminary data.</text>
</comment>
<proteinExistence type="predicted"/>
<name>A0A0F9K151_9ZZZZ</name>
<accession>A0A0F9K151</accession>
<organism evidence="2">
    <name type="scientific">marine sediment metagenome</name>
    <dbReference type="NCBI Taxonomy" id="412755"/>
    <lineage>
        <taxon>unclassified sequences</taxon>
        <taxon>metagenomes</taxon>
        <taxon>ecological metagenomes</taxon>
    </lineage>
</organism>
<evidence type="ECO:0000313" key="2">
    <source>
        <dbReference type="EMBL" id="KKM75718.1"/>
    </source>
</evidence>
<dbReference type="EMBL" id="LAZR01008925">
    <property type="protein sequence ID" value="KKM75718.1"/>
    <property type="molecule type" value="Genomic_DNA"/>
</dbReference>
<evidence type="ECO:0000256" key="1">
    <source>
        <dbReference type="SAM" id="MobiDB-lite"/>
    </source>
</evidence>
<sequence length="180" mass="21472">MTGIRELQQRRRELEREELEREKNRTPADSLNERAEELMVFKMPKNIPLMDEIFAFDPRNLEATPSAKLSQYTIGLAQFLIFFSSQINKTKVQLMQKNRVVDTYVNKSPLKGKTKAETRQKVIDYHEELQAIEKGIEMLEAEIKMTDGLEKYYTELINSFKRELTRREFEMKFSRDERRL</sequence>
<feature type="compositionally biased region" description="Basic and acidic residues" evidence="1">
    <location>
        <begin position="7"/>
        <end position="30"/>
    </location>
</feature>
<dbReference type="AlphaFoldDB" id="A0A0F9K151"/>
<protein>
    <submittedName>
        <fullName evidence="2">Uncharacterized protein</fullName>
    </submittedName>
</protein>